<keyword evidence="2" id="KW-1185">Reference proteome</keyword>
<reference evidence="1" key="1">
    <citation type="submission" date="2020-04" db="EMBL/GenBank/DDBJ databases">
        <authorList>
            <person name="Alioto T."/>
            <person name="Alioto T."/>
            <person name="Gomez Garrido J."/>
        </authorList>
    </citation>
    <scope>NUCLEOTIDE SEQUENCE</scope>
    <source>
        <strain evidence="1">A484AB</strain>
    </source>
</reference>
<comment type="caution">
    <text evidence="1">The sequence shown here is derived from an EMBL/GenBank/DDBJ whole genome shotgun (WGS) entry which is preliminary data.</text>
</comment>
<dbReference type="Proteomes" id="UP001152795">
    <property type="component" value="Unassembled WGS sequence"/>
</dbReference>
<evidence type="ECO:0000313" key="1">
    <source>
        <dbReference type="EMBL" id="CAB3997998.1"/>
    </source>
</evidence>
<gene>
    <name evidence="1" type="ORF">PACLA_8A062413</name>
</gene>
<dbReference type="EMBL" id="CACRXK020003244">
    <property type="protein sequence ID" value="CAB3997998.1"/>
    <property type="molecule type" value="Genomic_DNA"/>
</dbReference>
<evidence type="ECO:0000313" key="2">
    <source>
        <dbReference type="Proteomes" id="UP001152795"/>
    </source>
</evidence>
<name>A0A7D9DZR2_PARCT</name>
<organism evidence="1 2">
    <name type="scientific">Paramuricea clavata</name>
    <name type="common">Red gorgonian</name>
    <name type="synonym">Violescent sea-whip</name>
    <dbReference type="NCBI Taxonomy" id="317549"/>
    <lineage>
        <taxon>Eukaryota</taxon>
        <taxon>Metazoa</taxon>
        <taxon>Cnidaria</taxon>
        <taxon>Anthozoa</taxon>
        <taxon>Octocorallia</taxon>
        <taxon>Malacalcyonacea</taxon>
        <taxon>Plexauridae</taxon>
        <taxon>Paramuricea</taxon>
    </lineage>
</organism>
<proteinExistence type="predicted"/>
<dbReference type="AlphaFoldDB" id="A0A7D9DZR2"/>
<sequence length="193" mass="22151">MENFRTIIERCSPFSIKLLSRRYVVTHLDRMKALLNREDAVASCLDMASYRQYVDELEHNWQNNLHMGCCVVRKDDRAERPIAMAIASANVYRADVPRPTELNWQRTNAYMDKEEQWCLEYLVRAREYCGSGWFIIDMDKDKVLTSLLNNIRQREDIGPRAHRKLVDTLTLRHGAAAAEQGAGGGADGGVTYP</sequence>
<accession>A0A7D9DZR2</accession>
<protein>
    <submittedName>
        <fullName evidence="1">Uncharacterized protein</fullName>
    </submittedName>
</protein>